<dbReference type="AlphaFoldDB" id="A0A3B1J135"/>
<evidence type="ECO:0000256" key="1">
    <source>
        <dbReference type="SAM" id="Coils"/>
    </source>
</evidence>
<dbReference type="GO" id="GO:0005096">
    <property type="term" value="F:GTPase activator activity"/>
    <property type="evidence" value="ECO:0007669"/>
    <property type="project" value="TreeGrafter"/>
</dbReference>
<accession>A0A3B1J135</accession>
<dbReference type="PROSITE" id="PS50086">
    <property type="entry name" value="TBC_RABGAP"/>
    <property type="match status" value="1"/>
</dbReference>
<dbReference type="GeneTree" id="ENSGT00940000157250"/>
<dbReference type="GO" id="GO:0016192">
    <property type="term" value="P:vesicle-mediated transport"/>
    <property type="evidence" value="ECO:0007669"/>
    <property type="project" value="UniProtKB-ARBA"/>
</dbReference>
<feature type="coiled-coil region" evidence="1">
    <location>
        <begin position="302"/>
        <end position="344"/>
    </location>
</feature>
<dbReference type="Proteomes" id="UP000018467">
    <property type="component" value="Unassembled WGS sequence"/>
</dbReference>
<reference evidence="4" key="4">
    <citation type="submission" date="2025-09" db="UniProtKB">
        <authorList>
            <consortium name="Ensembl"/>
        </authorList>
    </citation>
    <scope>IDENTIFICATION</scope>
</reference>
<sequence>VATWEAVVNSIQKKHVSSGSHAAENGSSFGPHTPDHANGLPSYSPALLSSAPCMEDDQHSLASQDSGIPTLEINPSEHVHVHAFGPNDEGPATLTLESSDAPLHKSSTFPRSGSEWRHFSPAGGALNRSDDISVCSVSSLSTELSTTLSLSNDDIIDFVVTSDSSAVVTFEDGGGGGGGAGRFSDASLTPSAEQQLQHHHHQGLILFYSLFLCCRNLFSKKLKDGRVMEGQRELGWKLFGRVPNRALKVRSPISLRGTEPQADFSDSPSLRQSVRKNLDFEPLSTTALILEQRPPNLPAKPAEEAEKHQQQYEEMVAQAKKRELKEAQKRKKQLEDRVKQEESIGNAALCWSQEILPNWTTTRSSKRVRELWWQGVPPSVRGRVWSLAIGNDLNITHDSGSSHADREASLELIKLDISRTFPSLCIFQKGGPYHDVLHSILGAYTCYRPDVGYMLTYFAAFEVFFEENLPKLFAHFKSNNLTPDIYLIDWIFTLYSKSLPLDVACRVWDVFCRDGEEFLFRTALGILRLYEDVLTHMDFIHNAQFLTRLPEHINTHTLFSSISAVSMSCRNGRWSQVLQALQKDPERASPVLKR</sequence>
<dbReference type="SMART" id="SM00164">
    <property type="entry name" value="TBC"/>
    <property type="match status" value="1"/>
</dbReference>
<dbReference type="InParanoid" id="A0A3B1J135"/>
<dbReference type="Ensembl" id="ENSAMXT00000036698.1">
    <property type="protein sequence ID" value="ENSAMXP00000035079.1"/>
    <property type="gene ID" value="ENSAMXG00000043457.1"/>
</dbReference>
<name>A0A3B1J135_ASTMX</name>
<dbReference type="FunFam" id="1.10.10.750:FF:000005">
    <property type="entry name" value="TBC1 domain family member 14"/>
    <property type="match status" value="1"/>
</dbReference>
<evidence type="ECO:0000256" key="2">
    <source>
        <dbReference type="SAM" id="MobiDB-lite"/>
    </source>
</evidence>
<feature type="domain" description="Rab-GAP TBC" evidence="3">
    <location>
        <begin position="375"/>
        <end position="515"/>
    </location>
</feature>
<dbReference type="InterPro" id="IPR035969">
    <property type="entry name" value="Rab-GAP_TBC_sf"/>
</dbReference>
<evidence type="ECO:0000313" key="4">
    <source>
        <dbReference type="Ensembl" id="ENSAMXP00000035079.1"/>
    </source>
</evidence>
<dbReference type="SUPFAM" id="SSF47923">
    <property type="entry name" value="Ypt/Rab-GAP domain of gyp1p"/>
    <property type="match status" value="2"/>
</dbReference>
<keyword evidence="1" id="KW-0175">Coiled coil</keyword>
<feature type="compositionally biased region" description="Polar residues" evidence="2">
    <location>
        <begin position="17"/>
        <end position="30"/>
    </location>
</feature>
<dbReference type="FunFam" id="1.10.472.80:FF:000006">
    <property type="entry name" value="TBC1 domain family member 14"/>
    <property type="match status" value="1"/>
</dbReference>
<evidence type="ECO:0000313" key="5">
    <source>
        <dbReference type="Proteomes" id="UP000018467"/>
    </source>
</evidence>
<dbReference type="Gene3D" id="1.10.10.750">
    <property type="entry name" value="Ypt/Rab-GAP domain of gyp1p, domain 1"/>
    <property type="match status" value="1"/>
</dbReference>
<keyword evidence="5" id="KW-1185">Reference proteome</keyword>
<dbReference type="GO" id="GO:0005773">
    <property type="term" value="C:vacuole"/>
    <property type="evidence" value="ECO:0007669"/>
    <property type="project" value="UniProtKB-ARBA"/>
</dbReference>
<reference evidence="5" key="2">
    <citation type="journal article" date="2014" name="Nat. Commun.">
        <title>The cavefish genome reveals candidate genes for eye loss.</title>
        <authorList>
            <person name="McGaugh S.E."/>
            <person name="Gross J.B."/>
            <person name="Aken B."/>
            <person name="Blin M."/>
            <person name="Borowsky R."/>
            <person name="Chalopin D."/>
            <person name="Hinaux H."/>
            <person name="Jeffery W.R."/>
            <person name="Keene A."/>
            <person name="Ma L."/>
            <person name="Minx P."/>
            <person name="Murphy D."/>
            <person name="O'Quin K.E."/>
            <person name="Retaux S."/>
            <person name="Rohner N."/>
            <person name="Searle S.M."/>
            <person name="Stahl B.A."/>
            <person name="Tabin C."/>
            <person name="Volff J.N."/>
            <person name="Yoshizawa M."/>
            <person name="Warren W.C."/>
        </authorList>
    </citation>
    <scope>NUCLEOTIDE SEQUENCE [LARGE SCALE GENOMIC DNA]</scope>
    <source>
        <strain evidence="5">female</strain>
    </source>
</reference>
<reference evidence="5" key="1">
    <citation type="submission" date="2013-03" db="EMBL/GenBank/DDBJ databases">
        <authorList>
            <person name="Jeffery W."/>
            <person name="Warren W."/>
            <person name="Wilson R.K."/>
        </authorList>
    </citation>
    <scope>NUCLEOTIDE SEQUENCE</scope>
    <source>
        <strain evidence="5">female</strain>
    </source>
</reference>
<feature type="region of interest" description="Disordered" evidence="2">
    <location>
        <begin position="14"/>
        <end position="49"/>
    </location>
</feature>
<dbReference type="GO" id="GO:0031410">
    <property type="term" value="C:cytoplasmic vesicle"/>
    <property type="evidence" value="ECO:0007669"/>
    <property type="project" value="UniProtKB-ARBA"/>
</dbReference>
<dbReference type="PANTHER" id="PTHR47219">
    <property type="entry name" value="RAB GTPASE-ACTIVATING PROTEIN 1-LIKE"/>
    <property type="match status" value="1"/>
</dbReference>
<dbReference type="GO" id="GO:0031267">
    <property type="term" value="F:small GTPase binding"/>
    <property type="evidence" value="ECO:0007669"/>
    <property type="project" value="TreeGrafter"/>
</dbReference>
<dbReference type="InterPro" id="IPR050302">
    <property type="entry name" value="Rab_GAP_TBC_domain"/>
</dbReference>
<dbReference type="InterPro" id="IPR000195">
    <property type="entry name" value="Rab-GAP-TBC_dom"/>
</dbReference>
<dbReference type="STRING" id="7994.ENSAMXP00000035079"/>
<dbReference type="Bgee" id="ENSAMXG00000043457">
    <property type="expression patterns" value="Expressed in testis and 14 other cell types or tissues"/>
</dbReference>
<reference evidence="4" key="3">
    <citation type="submission" date="2025-08" db="UniProtKB">
        <authorList>
            <consortium name="Ensembl"/>
        </authorList>
    </citation>
    <scope>IDENTIFICATION</scope>
</reference>
<protein>
    <submittedName>
        <fullName evidence="4">TBC1 domain family member 14</fullName>
    </submittedName>
</protein>
<organism evidence="4 5">
    <name type="scientific">Astyanax mexicanus</name>
    <name type="common">Blind cave fish</name>
    <name type="synonym">Astyanax fasciatus mexicanus</name>
    <dbReference type="NCBI Taxonomy" id="7994"/>
    <lineage>
        <taxon>Eukaryota</taxon>
        <taxon>Metazoa</taxon>
        <taxon>Chordata</taxon>
        <taxon>Craniata</taxon>
        <taxon>Vertebrata</taxon>
        <taxon>Euteleostomi</taxon>
        <taxon>Actinopterygii</taxon>
        <taxon>Neopterygii</taxon>
        <taxon>Teleostei</taxon>
        <taxon>Ostariophysi</taxon>
        <taxon>Characiformes</taxon>
        <taxon>Characoidei</taxon>
        <taxon>Acestrorhamphidae</taxon>
        <taxon>Acestrorhamphinae</taxon>
        <taxon>Astyanax</taxon>
    </lineage>
</organism>
<dbReference type="PANTHER" id="PTHR47219:SF21">
    <property type="entry name" value="TBC1 DOMAIN FAMILY MEMBER 14"/>
    <property type="match status" value="1"/>
</dbReference>
<proteinExistence type="predicted"/>
<dbReference type="Gene3D" id="1.10.472.80">
    <property type="entry name" value="Ypt/Rab-GAP domain of gyp1p, domain 3"/>
    <property type="match status" value="1"/>
</dbReference>
<evidence type="ECO:0000259" key="3">
    <source>
        <dbReference type="PROSITE" id="PS50086"/>
    </source>
</evidence>
<feature type="compositionally biased region" description="Low complexity" evidence="2">
    <location>
        <begin position="40"/>
        <end position="49"/>
    </location>
</feature>
<dbReference type="Pfam" id="PF00566">
    <property type="entry name" value="RabGAP-TBC"/>
    <property type="match status" value="2"/>
</dbReference>